<keyword evidence="4 11" id="KW-0732">Signal</keyword>
<dbReference type="PROSITE" id="PS00137">
    <property type="entry name" value="SUBTILASE_HIS"/>
    <property type="match status" value="1"/>
</dbReference>
<evidence type="ECO:0000256" key="10">
    <source>
        <dbReference type="SAM" id="MobiDB-lite"/>
    </source>
</evidence>
<evidence type="ECO:0000256" key="7">
    <source>
        <dbReference type="PIRSR" id="PIRSR615500-1"/>
    </source>
</evidence>
<dbReference type="Pfam" id="PF06280">
    <property type="entry name" value="fn3_5"/>
    <property type="match status" value="1"/>
</dbReference>
<evidence type="ECO:0000256" key="4">
    <source>
        <dbReference type="ARBA" id="ARBA00022729"/>
    </source>
</evidence>
<evidence type="ECO:0000256" key="1">
    <source>
        <dbReference type="ARBA" id="ARBA00011073"/>
    </source>
</evidence>
<dbReference type="SUPFAM" id="SSF52743">
    <property type="entry name" value="Subtilisin-like"/>
    <property type="match status" value="1"/>
</dbReference>
<comment type="caution">
    <text evidence="15">The sequence shown here is derived from an EMBL/GenBank/DDBJ whole genome shotgun (WGS) entry which is preliminary data.</text>
</comment>
<evidence type="ECO:0000256" key="9">
    <source>
        <dbReference type="RuleBase" id="RU003355"/>
    </source>
</evidence>
<dbReference type="STRING" id="71717.A0A4Y7T3J6"/>
<accession>A0A4Y7T3J6</accession>
<dbReference type="InterPro" id="IPR015500">
    <property type="entry name" value="Peptidase_S8_subtilisin-rel"/>
</dbReference>
<comment type="similarity">
    <text evidence="1 8 9">Belongs to the peptidase S8 family.</text>
</comment>
<dbReference type="InterPro" id="IPR013783">
    <property type="entry name" value="Ig-like_fold"/>
</dbReference>
<evidence type="ECO:0000313" key="15">
    <source>
        <dbReference type="EMBL" id="TEB28498.1"/>
    </source>
</evidence>
<feature type="active site" description="Charge relay system" evidence="7 8">
    <location>
        <position position="210"/>
    </location>
</feature>
<evidence type="ECO:0000259" key="12">
    <source>
        <dbReference type="Pfam" id="PF00082"/>
    </source>
</evidence>
<dbReference type="InterPro" id="IPR022398">
    <property type="entry name" value="Peptidase_S8_His-AS"/>
</dbReference>
<dbReference type="AlphaFoldDB" id="A0A4Y7T3J6"/>
<dbReference type="InterPro" id="IPR003137">
    <property type="entry name" value="PA_domain"/>
</dbReference>
<protein>
    <submittedName>
        <fullName evidence="15">Pyrolysin</fullName>
    </submittedName>
</protein>
<proteinExistence type="inferred from homology"/>
<dbReference type="OrthoDB" id="206201at2759"/>
<dbReference type="InterPro" id="IPR000209">
    <property type="entry name" value="Peptidase_S8/S53_dom"/>
</dbReference>
<dbReference type="InterPro" id="IPR050131">
    <property type="entry name" value="Peptidase_S8_subtilisin-like"/>
</dbReference>
<dbReference type="CDD" id="cd02124">
    <property type="entry name" value="PA_PoS1_like"/>
    <property type="match status" value="1"/>
</dbReference>
<evidence type="ECO:0000256" key="11">
    <source>
        <dbReference type="SAM" id="SignalP"/>
    </source>
</evidence>
<feature type="active site" description="Charge relay system" evidence="7 8">
    <location>
        <position position="160"/>
    </location>
</feature>
<sequence length="937" mass="100169">MKSLIQWTALALSLTGISLAALPERFEAGNKLPFVPNKFIIEVDDLARIHSKTSLDAVYSSLEERDVAIEVNREFDTAGIFTGASITVRDVVAIQNTPGIKAIHPVVLVQAPKPVFEKRVTDRNDPAVPADSFSTHVMTGVDKLHAQGLSGKGIKIGILDTGIDYTHPTLGGKIGAGNKIGGGYDFVGDNYNGKNDPIPDDDPLDQCNGHGTHVAGIIGADPDNAFDIVGVAPNATIFAYRIFGCGGSVTDDVIIEALLQGVKDGQDILTLSLGGADGWTSGAGSVVASRIARTGKIVTIAAGNDLDMFGPLSLMLLHIEHRTSSVIPLQSATVGGAEHPPIVYYATFPLPIPGTWPIYVLSNDTTNPTDACDPLPADTPDLSKYLVIIRRGTCPFTQKLTNVEAKGGIYSLIYDNGNGFQGIEVGRFAGNTSLIQAADGLWLVEQWLAGVPVTITFPREGGSVGFPQTRGGLISTFSSYGPSNDFYFKPAVAAPGGGILSTVPEDGFAVLSGTSMATPFVAGAAALLFEAKGKTAEVGRTARTLFETTAKYVPSNLTDADPLQTVTQQGAGLINVYDALHATTILSKGELILNDTASFNPEHTFRVSNTGSARKEYTLSHITAGTALSFIPNSHFTVKGPVPLSKVGATAVITPSAFALGPGQSREVTVRFTPPVGLDAATFPVYSGFIQVAAPSENPVHVSYIGAIGKLRDLTIVDTTDEVIPDPIPAIFNADAEVQVEPTNYTFSPTDYPTVFWRQVFGSPLVRIDLVAPDIKIVTNITPRPLLARAETDRPRPRPVFSFPWHPGRENGTFAQVKIVGQIEEFPFLTRNDDDLGGNGFHSFDLEEAVFANGTTIPNGQYRILLRALRVNGDRTKQEDYETWLSPIVGVQVPDKPAEPEPEEPEEEVRDCEEYENEGRLTPSYIVYLGSFVARRA</sequence>
<evidence type="ECO:0000256" key="2">
    <source>
        <dbReference type="ARBA" id="ARBA00022512"/>
    </source>
</evidence>
<feature type="region of interest" description="Disordered" evidence="10">
    <location>
        <begin position="893"/>
        <end position="917"/>
    </location>
</feature>
<dbReference type="GO" id="GO:0006508">
    <property type="term" value="P:proteolysis"/>
    <property type="evidence" value="ECO:0007669"/>
    <property type="project" value="UniProtKB-KW"/>
</dbReference>
<evidence type="ECO:0000259" key="13">
    <source>
        <dbReference type="Pfam" id="PF02225"/>
    </source>
</evidence>
<keyword evidence="2" id="KW-0964">Secreted</keyword>
<evidence type="ECO:0000313" key="16">
    <source>
        <dbReference type="Proteomes" id="UP000298030"/>
    </source>
</evidence>
<evidence type="ECO:0000256" key="3">
    <source>
        <dbReference type="ARBA" id="ARBA00022670"/>
    </source>
</evidence>
<feature type="signal peptide" evidence="11">
    <location>
        <begin position="1"/>
        <end position="20"/>
    </location>
</feature>
<dbReference type="PRINTS" id="PR00723">
    <property type="entry name" value="SUBTILISIN"/>
</dbReference>
<reference evidence="15 16" key="1">
    <citation type="journal article" date="2019" name="Nat. Ecol. Evol.">
        <title>Megaphylogeny resolves global patterns of mushroom evolution.</title>
        <authorList>
            <person name="Varga T."/>
            <person name="Krizsan K."/>
            <person name="Foldi C."/>
            <person name="Dima B."/>
            <person name="Sanchez-Garcia M."/>
            <person name="Sanchez-Ramirez S."/>
            <person name="Szollosi G.J."/>
            <person name="Szarkandi J.G."/>
            <person name="Papp V."/>
            <person name="Albert L."/>
            <person name="Andreopoulos W."/>
            <person name="Angelini C."/>
            <person name="Antonin V."/>
            <person name="Barry K.W."/>
            <person name="Bougher N.L."/>
            <person name="Buchanan P."/>
            <person name="Buyck B."/>
            <person name="Bense V."/>
            <person name="Catcheside P."/>
            <person name="Chovatia M."/>
            <person name="Cooper J."/>
            <person name="Damon W."/>
            <person name="Desjardin D."/>
            <person name="Finy P."/>
            <person name="Geml J."/>
            <person name="Haridas S."/>
            <person name="Hughes K."/>
            <person name="Justo A."/>
            <person name="Karasinski D."/>
            <person name="Kautmanova I."/>
            <person name="Kiss B."/>
            <person name="Kocsube S."/>
            <person name="Kotiranta H."/>
            <person name="LaButti K.M."/>
            <person name="Lechner B.E."/>
            <person name="Liimatainen K."/>
            <person name="Lipzen A."/>
            <person name="Lukacs Z."/>
            <person name="Mihaltcheva S."/>
            <person name="Morgado L.N."/>
            <person name="Niskanen T."/>
            <person name="Noordeloos M.E."/>
            <person name="Ohm R.A."/>
            <person name="Ortiz-Santana B."/>
            <person name="Ovrebo C."/>
            <person name="Racz N."/>
            <person name="Riley R."/>
            <person name="Savchenko A."/>
            <person name="Shiryaev A."/>
            <person name="Soop K."/>
            <person name="Spirin V."/>
            <person name="Szebenyi C."/>
            <person name="Tomsovsky M."/>
            <person name="Tulloss R.E."/>
            <person name="Uehling J."/>
            <person name="Grigoriev I.V."/>
            <person name="Vagvolgyi C."/>
            <person name="Papp T."/>
            <person name="Martin F.M."/>
            <person name="Miettinen O."/>
            <person name="Hibbett D.S."/>
            <person name="Nagy L.G."/>
        </authorList>
    </citation>
    <scope>NUCLEOTIDE SEQUENCE [LARGE SCALE GENOMIC DNA]</scope>
    <source>
        <strain evidence="15 16">FP101781</strain>
    </source>
</reference>
<feature type="domain" description="C5a peptidase/Subtilisin-like protease SBT2-like Fn3-like" evidence="14">
    <location>
        <begin position="593"/>
        <end position="702"/>
    </location>
</feature>
<dbReference type="GO" id="GO:0005615">
    <property type="term" value="C:extracellular space"/>
    <property type="evidence" value="ECO:0007669"/>
    <property type="project" value="TreeGrafter"/>
</dbReference>
<dbReference type="CDD" id="cd07489">
    <property type="entry name" value="Peptidases_S8_5"/>
    <property type="match status" value="1"/>
</dbReference>
<gene>
    <name evidence="15" type="ORF">FA13DRAFT_1735638</name>
</gene>
<keyword evidence="3 8" id="KW-0645">Protease</keyword>
<evidence type="ECO:0000256" key="6">
    <source>
        <dbReference type="ARBA" id="ARBA00022825"/>
    </source>
</evidence>
<feature type="chain" id="PRO_5021463989" evidence="11">
    <location>
        <begin position="21"/>
        <end position="937"/>
    </location>
</feature>
<dbReference type="GO" id="GO:0016020">
    <property type="term" value="C:membrane"/>
    <property type="evidence" value="ECO:0007669"/>
    <property type="project" value="InterPro"/>
</dbReference>
<feature type="compositionally biased region" description="Acidic residues" evidence="10">
    <location>
        <begin position="900"/>
        <end position="916"/>
    </location>
</feature>
<dbReference type="Pfam" id="PF02225">
    <property type="entry name" value="PA"/>
    <property type="match status" value="1"/>
</dbReference>
<name>A0A4Y7T3J6_COPMI</name>
<dbReference type="Proteomes" id="UP000298030">
    <property type="component" value="Unassembled WGS sequence"/>
</dbReference>
<dbReference type="InterPro" id="IPR034187">
    <property type="entry name" value="Peptidases_S8_5"/>
</dbReference>
<dbReference type="Gene3D" id="3.50.30.30">
    <property type="match status" value="1"/>
</dbReference>
<feature type="active site" description="Charge relay system" evidence="7 8">
    <location>
        <position position="515"/>
    </location>
</feature>
<organism evidence="15 16">
    <name type="scientific">Coprinellus micaceus</name>
    <name type="common">Glistening ink-cap mushroom</name>
    <name type="synonym">Coprinus micaceus</name>
    <dbReference type="NCBI Taxonomy" id="71717"/>
    <lineage>
        <taxon>Eukaryota</taxon>
        <taxon>Fungi</taxon>
        <taxon>Dikarya</taxon>
        <taxon>Basidiomycota</taxon>
        <taxon>Agaricomycotina</taxon>
        <taxon>Agaricomycetes</taxon>
        <taxon>Agaricomycetidae</taxon>
        <taxon>Agaricales</taxon>
        <taxon>Agaricineae</taxon>
        <taxon>Psathyrellaceae</taxon>
        <taxon>Coprinellus</taxon>
    </lineage>
</organism>
<dbReference type="PROSITE" id="PS00136">
    <property type="entry name" value="SUBTILASE_ASP"/>
    <property type="match status" value="1"/>
</dbReference>
<dbReference type="GO" id="GO:0004252">
    <property type="term" value="F:serine-type endopeptidase activity"/>
    <property type="evidence" value="ECO:0007669"/>
    <property type="project" value="UniProtKB-UniRule"/>
</dbReference>
<dbReference type="Gene3D" id="3.40.50.200">
    <property type="entry name" value="Peptidase S8/S53 domain"/>
    <property type="match status" value="2"/>
</dbReference>
<evidence type="ECO:0000256" key="5">
    <source>
        <dbReference type="ARBA" id="ARBA00022801"/>
    </source>
</evidence>
<keyword evidence="16" id="KW-1185">Reference proteome</keyword>
<dbReference type="InterPro" id="IPR036852">
    <property type="entry name" value="Peptidase_S8/S53_dom_sf"/>
</dbReference>
<dbReference type="PROSITE" id="PS00138">
    <property type="entry name" value="SUBTILASE_SER"/>
    <property type="match status" value="1"/>
</dbReference>
<evidence type="ECO:0000259" key="14">
    <source>
        <dbReference type="Pfam" id="PF06280"/>
    </source>
</evidence>
<feature type="domain" description="PA" evidence="13">
    <location>
        <begin position="368"/>
        <end position="424"/>
    </location>
</feature>
<dbReference type="Gene3D" id="2.60.40.10">
    <property type="entry name" value="Immunoglobulins"/>
    <property type="match status" value="1"/>
</dbReference>
<keyword evidence="6 8" id="KW-0720">Serine protease</keyword>
<dbReference type="PANTHER" id="PTHR43806">
    <property type="entry name" value="PEPTIDASE S8"/>
    <property type="match status" value="1"/>
</dbReference>
<dbReference type="InterPro" id="IPR010435">
    <property type="entry name" value="C5a/SBT2-like_Fn3"/>
</dbReference>
<keyword evidence="2" id="KW-0134">Cell wall</keyword>
<dbReference type="PANTHER" id="PTHR43806:SF66">
    <property type="entry name" value="SERIN ENDOPEPTIDASE"/>
    <property type="match status" value="1"/>
</dbReference>
<evidence type="ECO:0000256" key="8">
    <source>
        <dbReference type="PROSITE-ProRule" id="PRU01240"/>
    </source>
</evidence>
<dbReference type="EMBL" id="QPFP01000032">
    <property type="protein sequence ID" value="TEB28498.1"/>
    <property type="molecule type" value="Genomic_DNA"/>
</dbReference>
<dbReference type="InterPro" id="IPR023828">
    <property type="entry name" value="Peptidase_S8_Ser-AS"/>
</dbReference>
<dbReference type="InterPro" id="IPR023827">
    <property type="entry name" value="Peptidase_S8_Asp-AS"/>
</dbReference>
<keyword evidence="5 8" id="KW-0378">Hydrolase</keyword>
<dbReference type="PROSITE" id="PS51892">
    <property type="entry name" value="SUBTILASE"/>
    <property type="match status" value="1"/>
</dbReference>
<dbReference type="Pfam" id="PF00082">
    <property type="entry name" value="Peptidase_S8"/>
    <property type="match status" value="1"/>
</dbReference>
<feature type="domain" description="Peptidase S8/S53" evidence="12">
    <location>
        <begin position="151"/>
        <end position="571"/>
    </location>
</feature>